<name>A0A1H8MPW2_9HYPH</name>
<accession>A0A1H8MPW2</accession>
<keyword evidence="4" id="KW-1185">Reference proteome</keyword>
<gene>
    <name evidence="1" type="ORF">RTCCBAU85039_4732</name>
    <name evidence="2" type="ORF">SAMN05216228_10138</name>
</gene>
<protein>
    <submittedName>
        <fullName evidence="1">Uncharacterized protein</fullName>
    </submittedName>
</protein>
<reference evidence="3" key="2">
    <citation type="submission" date="2016-10" db="EMBL/GenBank/DDBJ databases">
        <authorList>
            <person name="Wibberg D."/>
        </authorList>
    </citation>
    <scope>NUCLEOTIDE SEQUENCE [LARGE SCALE GENOMIC DNA]</scope>
</reference>
<dbReference type="Proteomes" id="UP000198939">
    <property type="component" value="Unassembled WGS sequence"/>
</dbReference>
<evidence type="ECO:0000313" key="2">
    <source>
        <dbReference type="EMBL" id="SEO19491.1"/>
    </source>
</evidence>
<evidence type="ECO:0000313" key="1">
    <source>
        <dbReference type="EMBL" id="SEI11872.1"/>
    </source>
</evidence>
<organism evidence="1 3">
    <name type="scientific">Rhizobium tibeticum</name>
    <dbReference type="NCBI Taxonomy" id="501024"/>
    <lineage>
        <taxon>Bacteria</taxon>
        <taxon>Pseudomonadati</taxon>
        <taxon>Pseudomonadota</taxon>
        <taxon>Alphaproteobacteria</taxon>
        <taxon>Hyphomicrobiales</taxon>
        <taxon>Rhizobiaceae</taxon>
        <taxon>Rhizobium/Agrobacterium group</taxon>
        <taxon>Rhizobium</taxon>
    </lineage>
</organism>
<evidence type="ECO:0000313" key="4">
    <source>
        <dbReference type="Proteomes" id="UP000198939"/>
    </source>
</evidence>
<dbReference type="Proteomes" id="UP000183063">
    <property type="component" value="Unassembled WGS sequence"/>
</dbReference>
<proteinExistence type="predicted"/>
<sequence>MRRQKTQDPQGRLADVLARMSDILVTQLAELLPWHRKPETAIIASAA</sequence>
<evidence type="ECO:0000313" key="3">
    <source>
        <dbReference type="Proteomes" id="UP000183063"/>
    </source>
</evidence>
<reference evidence="1" key="3">
    <citation type="submission" date="2016-10" db="EMBL/GenBank/DDBJ databases">
        <authorList>
            <person name="de Groot N.N."/>
        </authorList>
    </citation>
    <scope>NUCLEOTIDE SEQUENCE [LARGE SCALE GENOMIC DNA]</scope>
    <source>
        <strain evidence="1">CCBAU85039</strain>
    </source>
</reference>
<reference evidence="2 4" key="1">
    <citation type="submission" date="2016-10" db="EMBL/GenBank/DDBJ databases">
        <authorList>
            <person name="Varghese N."/>
            <person name="Submissions S."/>
        </authorList>
    </citation>
    <scope>NUCLEOTIDE SEQUENCE [LARGE SCALE GENOMIC DNA]</scope>
    <source>
        <strain evidence="2 4">CGMCC 1.7071</strain>
    </source>
</reference>
<dbReference type="EMBL" id="FOCV01000013">
    <property type="protein sequence ID" value="SEO19491.1"/>
    <property type="molecule type" value="Genomic_DNA"/>
</dbReference>
<dbReference type="EMBL" id="FNXB01000031">
    <property type="protein sequence ID" value="SEI11872.1"/>
    <property type="molecule type" value="Genomic_DNA"/>
</dbReference>
<dbReference type="AlphaFoldDB" id="A0A1H8MPW2"/>